<feature type="compositionally biased region" description="Pro residues" evidence="1">
    <location>
        <begin position="374"/>
        <end position="389"/>
    </location>
</feature>
<dbReference type="Proteomes" id="UP001159363">
    <property type="component" value="Chromosome 14"/>
</dbReference>
<reference evidence="2 3" key="1">
    <citation type="submission" date="2023-02" db="EMBL/GenBank/DDBJ databases">
        <title>LHISI_Scaffold_Assembly.</title>
        <authorList>
            <person name="Stuart O.P."/>
            <person name="Cleave R."/>
            <person name="Magrath M.J.L."/>
            <person name="Mikheyev A.S."/>
        </authorList>
    </citation>
    <scope>NUCLEOTIDE SEQUENCE [LARGE SCALE GENOMIC DNA]</scope>
    <source>
        <strain evidence="2">Daus_M_001</strain>
        <tissue evidence="2">Leg muscle</tissue>
    </source>
</reference>
<sequence>MIETVKFSLIPMPTPKASHTQPERMGYAHVNGNRHAIPPLYSHLLCDERSAWKRLGRLSLQLELPSRAAGLEEINHDHGPSAEVLGQGPKPTHPLHTPPQGDKHSYRLYTEVSEAADLGVEAVAVLTTYQHSHIPTILVGHHVSLRYYLRHYLYALFTDNQIKTTKYSSEEFWAALNSEVLRANVDDIGMEWYRNERAGGKTGDPRENAANRGIGRARPHMPKNPQVTRRGLNPVCLGEGEHVQTWKYIPSIAINPLTSMQLSAPVKIHANRSFNEAILLSYEAGQLAHTVLTPPGERWSNRRLPLWQQTTKVQLISAYLHIRMYSLACRSLKSLLINYDPIAKSHHLLYEQYVDTVGPGRLFTPMPPFANPFRTPPNKPGRCAGPPPVVNHDSRQRISEPPRRPSKSLPNPHHSVCLLPLVAVCLKEGFSYLTWSLGIRHRRHGSNAIRLQTVLTCHKVIQAIKTVHTLEPWWLSGCSVRLGETGFNSRWVTPELPQAGIVMDDAACRRVFSGISGFPRSRILALLHSHAVHDEVSTFEINITNIPLPLLPFISTDALSDMRPVKLGNDGWKVVPYINKGSLYREQPLSYKSTCLATCAKKKKIFLTDARWPDSNFSGTQYTSSEPRPPSFCSNGESRGGRNPKRPQSTISIATTPASLAATDVSVVVRHTARERAEFSSVEETTEFTCSEYWDKAMAVGAPGGQAPCMLHASNVRENALLWAEQTSYTCYDVSYADAEKHYDGNTARHARKSDEALGVRVSVARNRSFAY</sequence>
<feature type="compositionally biased region" description="Basic and acidic residues" evidence="1">
    <location>
        <begin position="196"/>
        <end position="209"/>
    </location>
</feature>
<name>A0ABQ9G4K7_9NEOP</name>
<proteinExistence type="predicted"/>
<evidence type="ECO:0000256" key="1">
    <source>
        <dbReference type="SAM" id="MobiDB-lite"/>
    </source>
</evidence>
<evidence type="ECO:0008006" key="4">
    <source>
        <dbReference type="Google" id="ProtNLM"/>
    </source>
</evidence>
<dbReference type="EMBL" id="JARBHB010000015">
    <property type="protein sequence ID" value="KAJ8867382.1"/>
    <property type="molecule type" value="Genomic_DNA"/>
</dbReference>
<feature type="compositionally biased region" description="Basic and acidic residues" evidence="1">
    <location>
        <begin position="392"/>
        <end position="403"/>
    </location>
</feature>
<feature type="region of interest" description="Disordered" evidence="1">
    <location>
        <begin position="374"/>
        <end position="410"/>
    </location>
</feature>
<comment type="caution">
    <text evidence="2">The sequence shown here is derived from an EMBL/GenBank/DDBJ whole genome shotgun (WGS) entry which is preliminary data.</text>
</comment>
<accession>A0ABQ9G4K7</accession>
<feature type="region of interest" description="Disordered" evidence="1">
    <location>
        <begin position="77"/>
        <end position="102"/>
    </location>
</feature>
<keyword evidence="3" id="KW-1185">Reference proteome</keyword>
<feature type="compositionally biased region" description="Polar residues" evidence="1">
    <location>
        <begin position="618"/>
        <end position="637"/>
    </location>
</feature>
<feature type="region of interest" description="Disordered" evidence="1">
    <location>
        <begin position="196"/>
        <end position="230"/>
    </location>
</feature>
<evidence type="ECO:0000313" key="2">
    <source>
        <dbReference type="EMBL" id="KAJ8867382.1"/>
    </source>
</evidence>
<protein>
    <recommendedName>
        <fullName evidence="4">SCP domain-containing protein</fullName>
    </recommendedName>
</protein>
<gene>
    <name evidence="2" type="ORF">PR048_031183</name>
</gene>
<feature type="region of interest" description="Disordered" evidence="1">
    <location>
        <begin position="618"/>
        <end position="650"/>
    </location>
</feature>
<evidence type="ECO:0000313" key="3">
    <source>
        <dbReference type="Proteomes" id="UP001159363"/>
    </source>
</evidence>
<organism evidence="2 3">
    <name type="scientific">Dryococelus australis</name>
    <dbReference type="NCBI Taxonomy" id="614101"/>
    <lineage>
        <taxon>Eukaryota</taxon>
        <taxon>Metazoa</taxon>
        <taxon>Ecdysozoa</taxon>
        <taxon>Arthropoda</taxon>
        <taxon>Hexapoda</taxon>
        <taxon>Insecta</taxon>
        <taxon>Pterygota</taxon>
        <taxon>Neoptera</taxon>
        <taxon>Polyneoptera</taxon>
        <taxon>Phasmatodea</taxon>
        <taxon>Verophasmatodea</taxon>
        <taxon>Anareolatae</taxon>
        <taxon>Phasmatidae</taxon>
        <taxon>Eurycanthinae</taxon>
        <taxon>Dryococelus</taxon>
    </lineage>
</organism>